<dbReference type="GO" id="GO:0016740">
    <property type="term" value="F:transferase activity"/>
    <property type="evidence" value="ECO:0007669"/>
    <property type="project" value="UniProtKB-KW"/>
</dbReference>
<gene>
    <name evidence="3" type="ORF">TRN7648_02959</name>
</gene>
<feature type="domain" description="Methyltransferase" evidence="2">
    <location>
        <begin position="34"/>
        <end position="126"/>
    </location>
</feature>
<keyword evidence="1" id="KW-0808">Transferase</keyword>
<dbReference type="PANTHER" id="PTHR43861:SF3">
    <property type="entry name" value="PUTATIVE (AFU_ORTHOLOGUE AFUA_2G14390)-RELATED"/>
    <property type="match status" value="1"/>
</dbReference>
<organism evidence="3 4">
    <name type="scientific">Tropicibacter naphthalenivorans</name>
    <dbReference type="NCBI Taxonomy" id="441103"/>
    <lineage>
        <taxon>Bacteria</taxon>
        <taxon>Pseudomonadati</taxon>
        <taxon>Pseudomonadota</taxon>
        <taxon>Alphaproteobacteria</taxon>
        <taxon>Rhodobacterales</taxon>
        <taxon>Roseobacteraceae</taxon>
        <taxon>Tropicibacter</taxon>
    </lineage>
</organism>
<dbReference type="OrthoDB" id="9786503at2"/>
<evidence type="ECO:0000256" key="1">
    <source>
        <dbReference type="ARBA" id="ARBA00022679"/>
    </source>
</evidence>
<dbReference type="STRING" id="441103.TRN7648_02959"/>
<dbReference type="Gene3D" id="3.40.50.150">
    <property type="entry name" value="Vaccinia Virus protein VP39"/>
    <property type="match status" value="1"/>
</dbReference>
<dbReference type="EMBL" id="CYSE01000005">
    <property type="protein sequence ID" value="CUH80381.1"/>
    <property type="molecule type" value="Genomic_DNA"/>
</dbReference>
<reference evidence="3 4" key="1">
    <citation type="submission" date="2015-09" db="EMBL/GenBank/DDBJ databases">
        <authorList>
            <consortium name="Swine Surveillance"/>
        </authorList>
    </citation>
    <scope>NUCLEOTIDE SEQUENCE [LARGE SCALE GENOMIC DNA]</scope>
    <source>
        <strain evidence="3 4">CECT 7648</strain>
    </source>
</reference>
<evidence type="ECO:0000313" key="3">
    <source>
        <dbReference type="EMBL" id="CUH80381.1"/>
    </source>
</evidence>
<dbReference type="InterPro" id="IPR029063">
    <property type="entry name" value="SAM-dependent_MTases_sf"/>
</dbReference>
<dbReference type="RefSeq" id="WP_058248436.1">
    <property type="nucleotide sequence ID" value="NZ_CYSE01000005.1"/>
</dbReference>
<evidence type="ECO:0000259" key="2">
    <source>
        <dbReference type="Pfam" id="PF13649"/>
    </source>
</evidence>
<dbReference type="Pfam" id="PF13649">
    <property type="entry name" value="Methyltransf_25"/>
    <property type="match status" value="1"/>
</dbReference>
<evidence type="ECO:0000313" key="4">
    <source>
        <dbReference type="Proteomes" id="UP000054935"/>
    </source>
</evidence>
<dbReference type="SUPFAM" id="SSF53335">
    <property type="entry name" value="S-adenosyl-L-methionine-dependent methyltransferases"/>
    <property type="match status" value="1"/>
</dbReference>
<accession>A0A0P1GG30</accession>
<proteinExistence type="predicted"/>
<name>A0A0P1GG30_9RHOB</name>
<protein>
    <submittedName>
        <fullName evidence="3">Tellurite resistance protein TehB</fullName>
    </submittedName>
</protein>
<dbReference type="CDD" id="cd02440">
    <property type="entry name" value="AdoMet_MTases"/>
    <property type="match status" value="1"/>
</dbReference>
<keyword evidence="4" id="KW-1185">Reference proteome</keyword>
<dbReference type="Proteomes" id="UP000054935">
    <property type="component" value="Unassembled WGS sequence"/>
</dbReference>
<sequence length="197" mass="21246">MWDKRYAQDEYVFGTAPAQFLSAHPGLIPSGARVLCVAEGEGRNATWLAQQGCRVTGFDASSVGLEKARKLATARGVDLDLHQCGIEDWDWSQPFDMVVGVFIQFVGPDARAALFKGMRQALAPGGRLMLHGYTPAQVALGTGGPGLTENMYTEDLLRDSFADLRVLRLASYEKELTEGTGHAGRSALIDFIADAPA</sequence>
<dbReference type="PANTHER" id="PTHR43861">
    <property type="entry name" value="TRANS-ACONITATE 2-METHYLTRANSFERASE-RELATED"/>
    <property type="match status" value="1"/>
</dbReference>
<dbReference type="InterPro" id="IPR041698">
    <property type="entry name" value="Methyltransf_25"/>
</dbReference>
<dbReference type="AlphaFoldDB" id="A0A0P1GG30"/>